<accession>A0A5E4BEI2</accession>
<evidence type="ECO:0000313" key="1">
    <source>
        <dbReference type="EMBL" id="KAF7464405.1"/>
    </source>
</evidence>
<evidence type="ECO:0000313" key="3">
    <source>
        <dbReference type="Proteomes" id="UP000335636"/>
    </source>
</evidence>
<proteinExistence type="predicted"/>
<evidence type="ECO:0000313" key="2">
    <source>
        <dbReference type="EMBL" id="VTJ67052.1"/>
    </source>
</evidence>
<gene>
    <name evidence="1" type="ORF">GHT09_007012</name>
    <name evidence="2" type="ORF">MONAX_5E045626</name>
</gene>
<reference evidence="1" key="2">
    <citation type="submission" date="2020-08" db="EMBL/GenBank/DDBJ databases">
        <authorList>
            <person name="Shumante A."/>
            <person name="Zimin A.V."/>
            <person name="Puiu D."/>
            <person name="Salzberg S.L."/>
        </authorList>
    </citation>
    <scope>NUCLEOTIDE SEQUENCE</scope>
    <source>
        <strain evidence="1">WC2-LM</strain>
        <tissue evidence="1">Liver</tissue>
    </source>
</reference>
<name>A0A5E4BEI2_MARMO</name>
<sequence>MGSVPTGRRQEGFPECISVLEGGRTASLRVLIPTSPRTLGGRDPPFHAIVSPGVVLRWGEDCLLPFKLKVQHKAAPSTQADPQACTTKTVTLLSASLGSWGLGQCP</sequence>
<dbReference type="EMBL" id="WJEC01008034">
    <property type="protein sequence ID" value="KAF7464405.1"/>
    <property type="molecule type" value="Genomic_DNA"/>
</dbReference>
<organism evidence="2 3">
    <name type="scientific">Marmota monax</name>
    <name type="common">Woodchuck</name>
    <dbReference type="NCBI Taxonomy" id="9995"/>
    <lineage>
        <taxon>Eukaryota</taxon>
        <taxon>Metazoa</taxon>
        <taxon>Chordata</taxon>
        <taxon>Craniata</taxon>
        <taxon>Vertebrata</taxon>
        <taxon>Euteleostomi</taxon>
        <taxon>Mammalia</taxon>
        <taxon>Eutheria</taxon>
        <taxon>Euarchontoglires</taxon>
        <taxon>Glires</taxon>
        <taxon>Rodentia</taxon>
        <taxon>Sciuromorpha</taxon>
        <taxon>Sciuridae</taxon>
        <taxon>Xerinae</taxon>
        <taxon>Marmotini</taxon>
        <taxon>Marmota</taxon>
    </lineage>
</organism>
<reference evidence="2 3" key="1">
    <citation type="submission" date="2019-04" db="EMBL/GenBank/DDBJ databases">
        <authorList>
            <person name="Alioto T."/>
            <person name="Alioto T."/>
        </authorList>
    </citation>
    <scope>NUCLEOTIDE SEQUENCE [LARGE SCALE GENOMIC DNA]</scope>
</reference>
<dbReference type="AlphaFoldDB" id="A0A5E4BEI2"/>
<dbReference type="Proteomes" id="UP000335636">
    <property type="component" value="Unassembled WGS sequence"/>
</dbReference>
<dbReference type="Proteomes" id="UP000662637">
    <property type="component" value="Unassembled WGS sequence"/>
</dbReference>
<dbReference type="EMBL" id="CABDUW010000360">
    <property type="protein sequence ID" value="VTJ67052.1"/>
    <property type="molecule type" value="Genomic_DNA"/>
</dbReference>
<protein>
    <submittedName>
        <fullName evidence="2">Uncharacterized protein</fullName>
    </submittedName>
</protein>
<keyword evidence="3" id="KW-1185">Reference proteome</keyword>